<name>A0A2P7YLP6_9ASCO</name>
<evidence type="ECO:0000256" key="1">
    <source>
        <dbReference type="SAM" id="Phobius"/>
    </source>
</evidence>
<dbReference type="RefSeq" id="XP_024712735.1">
    <property type="nucleotide sequence ID" value="XM_024859061.1"/>
</dbReference>
<dbReference type="VEuPathDB" id="FungiDB:C7M61_003726"/>
<dbReference type="Proteomes" id="UP000241107">
    <property type="component" value="Unassembled WGS sequence"/>
</dbReference>
<evidence type="ECO:0000313" key="2">
    <source>
        <dbReference type="EMBL" id="PSK36862.1"/>
    </source>
</evidence>
<dbReference type="OrthoDB" id="4074036at2759"/>
<feature type="transmembrane region" description="Helical" evidence="1">
    <location>
        <begin position="59"/>
        <end position="77"/>
    </location>
</feature>
<feature type="transmembrane region" description="Helical" evidence="1">
    <location>
        <begin position="21"/>
        <end position="39"/>
    </location>
</feature>
<protein>
    <submittedName>
        <fullName evidence="2">Uncharacterized protein</fullName>
    </submittedName>
</protein>
<dbReference type="GeneID" id="36567114"/>
<keyword evidence="1" id="KW-1133">Transmembrane helix</keyword>
<accession>A0A2P7YLP6</accession>
<dbReference type="AlphaFoldDB" id="A0A2P7YLP6"/>
<proteinExistence type="predicted"/>
<sequence>MPRSSVSRERMEQINSQLLQAGSIGLLKGVLVGLLSGYYFSYRYNHGQNQKFFKTPYKIWYLVSWGVVGITFSAEIAKLNIAQSLAEEEDIKRSEYFQDQLGAKR</sequence>
<comment type="caution">
    <text evidence="2">The sequence shown here is derived from an EMBL/GenBank/DDBJ whole genome shotgun (WGS) entry which is preliminary data.</text>
</comment>
<keyword evidence="3" id="KW-1185">Reference proteome</keyword>
<evidence type="ECO:0000313" key="3">
    <source>
        <dbReference type="Proteomes" id="UP000241107"/>
    </source>
</evidence>
<organism evidence="2 3">
    <name type="scientific">Candidozyma pseudohaemuli</name>
    <dbReference type="NCBI Taxonomy" id="418784"/>
    <lineage>
        <taxon>Eukaryota</taxon>
        <taxon>Fungi</taxon>
        <taxon>Dikarya</taxon>
        <taxon>Ascomycota</taxon>
        <taxon>Saccharomycotina</taxon>
        <taxon>Pichiomycetes</taxon>
        <taxon>Metschnikowiaceae</taxon>
        <taxon>Candidozyma</taxon>
    </lineage>
</organism>
<gene>
    <name evidence="2" type="ORF">C7M61_003726</name>
</gene>
<reference evidence="2 3" key="1">
    <citation type="submission" date="2018-03" db="EMBL/GenBank/DDBJ databases">
        <title>Candida pseudohaemulonii genome assembly and annotation.</title>
        <authorList>
            <person name="Munoz J.F."/>
            <person name="Gade L.G."/>
            <person name="Chow N.A."/>
            <person name="Litvintseva A.P."/>
            <person name="Loparev V.N."/>
            <person name="Cuomo C.A."/>
        </authorList>
    </citation>
    <scope>NUCLEOTIDE SEQUENCE [LARGE SCALE GENOMIC DNA]</scope>
    <source>
        <strain evidence="2 3">B12108</strain>
    </source>
</reference>
<keyword evidence="1" id="KW-0812">Transmembrane</keyword>
<dbReference type="EMBL" id="PYFQ01000010">
    <property type="protein sequence ID" value="PSK36862.1"/>
    <property type="molecule type" value="Genomic_DNA"/>
</dbReference>
<keyword evidence="1" id="KW-0472">Membrane</keyword>